<dbReference type="InterPro" id="IPR009297">
    <property type="entry name" value="DUF952"/>
</dbReference>
<dbReference type="RefSeq" id="WP_147959454.1">
    <property type="nucleotide sequence ID" value="NZ_CP120983.1"/>
</dbReference>
<dbReference type="PANTHER" id="PTHR34129:SF1">
    <property type="entry name" value="DUF952 DOMAIN-CONTAINING PROTEIN"/>
    <property type="match status" value="1"/>
</dbReference>
<proteinExistence type="predicted"/>
<dbReference type="Pfam" id="PF06108">
    <property type="entry name" value="DUF952"/>
    <property type="match status" value="1"/>
</dbReference>
<name>A0ABY9JBL7_9ACTN</name>
<dbReference type="SUPFAM" id="SSF56399">
    <property type="entry name" value="ADP-ribosylation"/>
    <property type="match status" value="1"/>
</dbReference>
<sequence>MTEQLLHLTEEALWEAARTAGTYEMSTRGRTLREEGFIHCSLPHQLPAVARALYGADTGNLVVLVIDTGRVQAPVRYEAMEPGGEEFPHVYGPLPVSAVVEVRPWAQQAARAADGKGGAR</sequence>
<evidence type="ECO:0000313" key="2">
    <source>
        <dbReference type="Proteomes" id="UP001224433"/>
    </source>
</evidence>
<evidence type="ECO:0000313" key="1">
    <source>
        <dbReference type="EMBL" id="WLQ64239.1"/>
    </source>
</evidence>
<protein>
    <submittedName>
        <fullName evidence="1">DUF952 domain-containing protein</fullName>
    </submittedName>
</protein>
<accession>A0ABY9JBL7</accession>
<organism evidence="1 2">
    <name type="scientific">Streptomyces glycanivorans</name>
    <dbReference type="NCBI Taxonomy" id="3033808"/>
    <lineage>
        <taxon>Bacteria</taxon>
        <taxon>Bacillati</taxon>
        <taxon>Actinomycetota</taxon>
        <taxon>Actinomycetes</taxon>
        <taxon>Kitasatosporales</taxon>
        <taxon>Streptomycetaceae</taxon>
        <taxon>Streptomyces</taxon>
    </lineage>
</organism>
<dbReference type="Gene3D" id="3.20.170.20">
    <property type="entry name" value="Protein of unknown function DUF952"/>
    <property type="match status" value="1"/>
</dbReference>
<keyword evidence="2" id="KW-1185">Reference proteome</keyword>
<dbReference type="PANTHER" id="PTHR34129">
    <property type="entry name" value="BLR1139 PROTEIN"/>
    <property type="match status" value="1"/>
</dbReference>
<gene>
    <name evidence="1" type="ORF">P8A20_11830</name>
</gene>
<reference evidence="1 2" key="1">
    <citation type="submission" date="2023-03" db="EMBL/GenBank/DDBJ databases">
        <title>Isolation and description of six Streptomyces strains from soil environments, able to metabolize different microbial glucans.</title>
        <authorList>
            <person name="Widen T."/>
            <person name="Larsbrink J."/>
        </authorList>
    </citation>
    <scope>NUCLEOTIDE SEQUENCE [LARGE SCALE GENOMIC DNA]</scope>
    <source>
        <strain evidence="1 2">Alt3</strain>
    </source>
</reference>
<dbReference type="EMBL" id="CP120983">
    <property type="protein sequence ID" value="WLQ64239.1"/>
    <property type="molecule type" value="Genomic_DNA"/>
</dbReference>
<dbReference type="Proteomes" id="UP001224433">
    <property type="component" value="Chromosome"/>
</dbReference>